<gene>
    <name evidence="6" type="ORF">DEM27_32025</name>
</gene>
<keyword evidence="7" id="KW-1185">Reference proteome</keyword>
<dbReference type="EMBL" id="QFBC01000029">
    <property type="protein sequence ID" value="PWE52275.1"/>
    <property type="molecule type" value="Genomic_DNA"/>
</dbReference>
<evidence type="ECO:0000313" key="7">
    <source>
        <dbReference type="Proteomes" id="UP000245252"/>
    </source>
</evidence>
<evidence type="ECO:0000256" key="2">
    <source>
        <dbReference type="ARBA" id="ARBA00022679"/>
    </source>
</evidence>
<evidence type="ECO:0000259" key="5">
    <source>
        <dbReference type="Pfam" id="PF13844"/>
    </source>
</evidence>
<comment type="caution">
    <text evidence="6">The sequence shown here is derived from an EMBL/GenBank/DDBJ whole genome shotgun (WGS) entry which is preliminary data.</text>
</comment>
<organism evidence="6 7">
    <name type="scientific">Metarhizobium album</name>
    <dbReference type="NCBI Taxonomy" id="2182425"/>
    <lineage>
        <taxon>Bacteria</taxon>
        <taxon>Pseudomonadati</taxon>
        <taxon>Pseudomonadota</taxon>
        <taxon>Alphaproteobacteria</taxon>
        <taxon>Hyphomicrobiales</taxon>
        <taxon>Rhizobiaceae</taxon>
        <taxon>Metarhizobium</taxon>
    </lineage>
</organism>
<reference evidence="6 7" key="1">
    <citation type="submission" date="2018-05" db="EMBL/GenBank/DDBJ databases">
        <title>The draft genome of strain NS-104.</title>
        <authorList>
            <person name="Hang P."/>
            <person name="Jiang J."/>
        </authorList>
    </citation>
    <scope>NUCLEOTIDE SEQUENCE [LARGE SCALE GENOMIC DNA]</scope>
    <source>
        <strain evidence="6 7">NS-104</strain>
    </source>
</reference>
<accession>A0A2U2DG22</accession>
<protein>
    <submittedName>
        <fullName evidence="6">Glycosyl transferase</fullName>
    </submittedName>
</protein>
<evidence type="ECO:0000256" key="3">
    <source>
        <dbReference type="ARBA" id="ARBA00022737"/>
    </source>
</evidence>
<dbReference type="RefSeq" id="WP_109462292.1">
    <property type="nucleotide sequence ID" value="NZ_QFBC01000029.1"/>
</dbReference>
<evidence type="ECO:0000256" key="1">
    <source>
        <dbReference type="ARBA" id="ARBA00004922"/>
    </source>
</evidence>
<sequence length="643" mass="71708">MTSRSAHFEAARLAFDGGDYTGSLTHLQRLLAGGNVDEPAAALLGSTLLHIGLKQDAAEFFEMAAGLDEAAAFRNHRDAALAYLEVGDSDKALLNAMKGLRLKDDAYDLIFIIITILRPSRDELVDRLKFKLAESDEVKHLDLALELIDIDRHDPRSLALLRKVRKHRPDDPAIRNSVLTLASEFCDFDVFDEEEERLPLQEWMSADLLAHETPHDNLRWCGDEKANILARNSDTIVLGAAKSVDARRARPHKWKKKIRVGYLSGDLFPTHATMRLFSDVLRQHDKDDFEVTLFCHTPARLTATPAIQEARATWGEIVDLNKLNDIESANAIRGRDIDIIVDLKGHTANSRITLLNRGLAPVQVTWLGFPGSVAHVDLDYVIGDATVLPDSSKPFYHEKFCRLPDSYQPNDPLTRALPPAAKRADLDLPEEAFIFASFNSPAKISRRTAALWARILNETPGSVLWFMCHSAATEMNIRRYFDAAGIGQDRLVTATAARYEEHIARLQAADLGLDTFPCNGHTTTSDKLWAGLPVLTVKGSNFASRVSESLLRAIGLPELVADSDDQYVALAADLWRNRERIDGLRQTLVDNRFVAPLFDSERFCRHLENAYRMMADRARSGLAPDHFDVPAMPGRTAPFLARG</sequence>
<dbReference type="InterPro" id="IPR037919">
    <property type="entry name" value="OGT"/>
</dbReference>
<name>A0A2U2DG22_9HYPH</name>
<dbReference type="OrthoDB" id="146908at2"/>
<evidence type="ECO:0000313" key="6">
    <source>
        <dbReference type="EMBL" id="PWE52275.1"/>
    </source>
</evidence>
<dbReference type="AlphaFoldDB" id="A0A2U2DG22"/>
<keyword evidence="3" id="KW-0677">Repeat</keyword>
<dbReference type="GO" id="GO:0097363">
    <property type="term" value="F:protein O-acetylglucosaminyltransferase activity"/>
    <property type="evidence" value="ECO:0007669"/>
    <property type="project" value="TreeGrafter"/>
</dbReference>
<keyword evidence="4" id="KW-0802">TPR repeat</keyword>
<keyword evidence="2 6" id="KW-0808">Transferase</keyword>
<dbReference type="GO" id="GO:0006493">
    <property type="term" value="P:protein O-linked glycosylation"/>
    <property type="evidence" value="ECO:0007669"/>
    <property type="project" value="InterPro"/>
</dbReference>
<dbReference type="PANTHER" id="PTHR44366:SF1">
    <property type="entry name" value="UDP-N-ACETYLGLUCOSAMINE--PEPTIDE N-ACETYLGLUCOSAMINYLTRANSFERASE 110 KDA SUBUNIT"/>
    <property type="match status" value="1"/>
</dbReference>
<feature type="domain" description="O-GlcNAc transferase C-terminal" evidence="5">
    <location>
        <begin position="254"/>
        <end position="407"/>
    </location>
</feature>
<feature type="domain" description="O-GlcNAc transferase C-terminal" evidence="5">
    <location>
        <begin position="422"/>
        <end position="607"/>
    </location>
</feature>
<dbReference type="Proteomes" id="UP000245252">
    <property type="component" value="Unassembled WGS sequence"/>
</dbReference>
<dbReference type="InterPro" id="IPR011990">
    <property type="entry name" value="TPR-like_helical_dom_sf"/>
</dbReference>
<dbReference type="Gene3D" id="1.25.40.10">
    <property type="entry name" value="Tetratricopeptide repeat domain"/>
    <property type="match status" value="1"/>
</dbReference>
<evidence type="ECO:0000256" key="4">
    <source>
        <dbReference type="ARBA" id="ARBA00022803"/>
    </source>
</evidence>
<dbReference type="PANTHER" id="PTHR44366">
    <property type="entry name" value="UDP-N-ACETYLGLUCOSAMINE--PEPTIDE N-ACETYLGLUCOSAMINYLTRANSFERASE 110 KDA SUBUNIT"/>
    <property type="match status" value="1"/>
</dbReference>
<dbReference type="Pfam" id="PF13844">
    <property type="entry name" value="Glyco_transf_41"/>
    <property type="match status" value="2"/>
</dbReference>
<dbReference type="Gene3D" id="3.40.50.2000">
    <property type="entry name" value="Glycogen Phosphorylase B"/>
    <property type="match status" value="1"/>
</dbReference>
<dbReference type="Gene3D" id="3.40.50.11380">
    <property type="match status" value="1"/>
</dbReference>
<comment type="pathway">
    <text evidence="1">Protein modification; protein glycosylation.</text>
</comment>
<dbReference type="SUPFAM" id="SSF48452">
    <property type="entry name" value="TPR-like"/>
    <property type="match status" value="1"/>
</dbReference>
<proteinExistence type="predicted"/>
<dbReference type="InterPro" id="IPR029489">
    <property type="entry name" value="OGT/SEC/SPY_C"/>
</dbReference>